<proteinExistence type="predicted"/>
<evidence type="ECO:0000313" key="1">
    <source>
        <dbReference type="EMBL" id="JAV68722.1"/>
    </source>
</evidence>
<protein>
    <submittedName>
        <fullName evidence="1">Uncharacterized protein</fullName>
    </submittedName>
</protein>
<dbReference type="AlphaFoldDB" id="A0A1Y1L4W1"/>
<dbReference type="EMBL" id="GEZM01064548">
    <property type="protein sequence ID" value="JAV68722.1"/>
    <property type="molecule type" value="Transcribed_RNA"/>
</dbReference>
<reference evidence="1" key="1">
    <citation type="journal article" date="2016" name="Sci. Rep.">
        <title>Molecular characterization of firefly nuptial gifts: a multi-omics approach sheds light on postcopulatory sexual selection.</title>
        <authorList>
            <person name="Al-Wathiqui N."/>
            <person name="Fallon T.R."/>
            <person name="South A."/>
            <person name="Weng J.K."/>
            <person name="Lewis S.M."/>
        </authorList>
    </citation>
    <scope>NUCLEOTIDE SEQUENCE</scope>
</reference>
<organism evidence="1">
    <name type="scientific">Photinus pyralis</name>
    <name type="common">Common eastern firefly</name>
    <name type="synonym">Lampyris pyralis</name>
    <dbReference type="NCBI Taxonomy" id="7054"/>
    <lineage>
        <taxon>Eukaryota</taxon>
        <taxon>Metazoa</taxon>
        <taxon>Ecdysozoa</taxon>
        <taxon>Arthropoda</taxon>
        <taxon>Hexapoda</taxon>
        <taxon>Insecta</taxon>
        <taxon>Pterygota</taxon>
        <taxon>Neoptera</taxon>
        <taxon>Endopterygota</taxon>
        <taxon>Coleoptera</taxon>
        <taxon>Polyphaga</taxon>
        <taxon>Elateriformia</taxon>
        <taxon>Elateroidea</taxon>
        <taxon>Lampyridae</taxon>
        <taxon>Lampyrinae</taxon>
        <taxon>Photinus</taxon>
    </lineage>
</organism>
<name>A0A1Y1L4W1_PHOPY</name>
<sequence length="134" mass="15179">MNFSKEKNVPHMCDDLSVCLSVLRLTRERKVTAMSNFRHLLSTSSKISAMTGIKSRKRVERQKIPLLKMKHKGGYAFEYERERDKRLCDVPPSGIYPHVSTEVNVCAASHFSSSVYGGMMNNDIVIASANFYCV</sequence>
<accession>A0A1Y1L4W1</accession>